<feature type="non-terminal residue" evidence="3">
    <location>
        <position position="1"/>
    </location>
</feature>
<accession>A0A0F9MJ55</accession>
<evidence type="ECO:0000259" key="2">
    <source>
        <dbReference type="PROSITE" id="PS51688"/>
    </source>
</evidence>
<gene>
    <name evidence="3" type="ORF">LCGC14_1083190</name>
</gene>
<organism evidence="3">
    <name type="scientific">marine sediment metagenome</name>
    <dbReference type="NCBI Taxonomy" id="412755"/>
    <lineage>
        <taxon>unclassified sequences</taxon>
        <taxon>metagenomes</taxon>
        <taxon>ecological metagenomes</taxon>
    </lineage>
</organism>
<evidence type="ECO:0000256" key="1">
    <source>
        <dbReference type="SAM" id="Coils"/>
    </source>
</evidence>
<dbReference type="PROSITE" id="PS51688">
    <property type="entry name" value="ICA"/>
    <property type="match status" value="1"/>
</dbReference>
<feature type="coiled-coil region" evidence="1">
    <location>
        <begin position="128"/>
        <end position="155"/>
    </location>
</feature>
<name>A0A0F9MJ55_9ZZZZ</name>
<dbReference type="AlphaFoldDB" id="A0A0F9MJ55"/>
<evidence type="ECO:0000313" key="3">
    <source>
        <dbReference type="EMBL" id="KKN05839.1"/>
    </source>
</evidence>
<reference evidence="3" key="1">
    <citation type="journal article" date="2015" name="Nature">
        <title>Complex archaea that bridge the gap between prokaryotes and eukaryotes.</title>
        <authorList>
            <person name="Spang A."/>
            <person name="Saw J.H."/>
            <person name="Jorgensen S.L."/>
            <person name="Zaremba-Niedzwiedzka K."/>
            <person name="Martijn J."/>
            <person name="Lind A.E."/>
            <person name="van Eijk R."/>
            <person name="Schleper C."/>
            <person name="Guy L."/>
            <person name="Ettema T.J."/>
        </authorList>
    </citation>
    <scope>NUCLEOTIDE SEQUENCE</scope>
</reference>
<sequence length="217" mass="24579">KIAAAYSNDIGTERDLLINSTGGLGYDSSSIVFKENVKSMTNSMSSKIHQLRPVTYDKIGGKKDQIGLIAEEVNELYPEFISYKREEIIGEVCLAPGDCYNGTIEYRLARDNLTGELIPETVSYKKLVVPLIQEVQRLNQENKLLEERITRIENMLNISDTTIPSEPETDLYRCSYKEDRECLGGLSNVNKETGLQTRCYNIYKLGWSTCNTGWVKK</sequence>
<feature type="domain" description="Peptidase S74" evidence="2">
    <location>
        <begin position="29"/>
        <end position="149"/>
    </location>
</feature>
<proteinExistence type="predicted"/>
<dbReference type="EMBL" id="LAZR01004756">
    <property type="protein sequence ID" value="KKN05839.1"/>
    <property type="molecule type" value="Genomic_DNA"/>
</dbReference>
<dbReference type="Pfam" id="PF13884">
    <property type="entry name" value="Peptidase_S74"/>
    <property type="match status" value="1"/>
</dbReference>
<comment type="caution">
    <text evidence="3">The sequence shown here is derived from an EMBL/GenBank/DDBJ whole genome shotgun (WGS) entry which is preliminary data.</text>
</comment>
<protein>
    <recommendedName>
        <fullName evidence="2">Peptidase S74 domain-containing protein</fullName>
    </recommendedName>
</protein>
<keyword evidence="1" id="KW-0175">Coiled coil</keyword>
<dbReference type="InterPro" id="IPR030392">
    <property type="entry name" value="S74_ICA"/>
</dbReference>